<sequence length="40" mass="4629">MPPYLYLKEKLAPQLNPGDKMVFCPYLCQLTETGTNRVKQ</sequence>
<dbReference type="AlphaFoldDB" id="I4G235"/>
<evidence type="ECO:0000313" key="2">
    <source>
        <dbReference type="Proteomes" id="UP000003480"/>
    </source>
</evidence>
<gene>
    <name evidence="1" type="ORF">MICAC_2840003</name>
</gene>
<accession>I4G235</accession>
<protein>
    <submittedName>
        <fullName evidence="1">Uncharacterized protein</fullName>
    </submittedName>
</protein>
<proteinExistence type="predicted"/>
<comment type="caution">
    <text evidence="1">The sequence shown here is derived from an EMBL/GenBank/DDBJ whole genome shotgun (WGS) entry which is preliminary data.</text>
</comment>
<dbReference type="EMBL" id="CAIJ01000206">
    <property type="protein sequence ID" value="CCI01996.1"/>
    <property type="molecule type" value="Genomic_DNA"/>
</dbReference>
<name>I4G235_MICAE</name>
<dbReference type="HOGENOM" id="CLU_3292422_0_0_3"/>
<organism evidence="1 2">
    <name type="scientific">Microcystis aeruginosa PCC 9443</name>
    <dbReference type="NCBI Taxonomy" id="1160281"/>
    <lineage>
        <taxon>Bacteria</taxon>
        <taxon>Bacillati</taxon>
        <taxon>Cyanobacteriota</taxon>
        <taxon>Cyanophyceae</taxon>
        <taxon>Oscillatoriophycideae</taxon>
        <taxon>Chroococcales</taxon>
        <taxon>Microcystaceae</taxon>
        <taxon>Microcystis</taxon>
    </lineage>
</organism>
<dbReference type="Proteomes" id="UP000003480">
    <property type="component" value="Unassembled WGS sequence"/>
</dbReference>
<evidence type="ECO:0000313" key="1">
    <source>
        <dbReference type="EMBL" id="CCI01996.1"/>
    </source>
</evidence>
<reference evidence="1 2" key="1">
    <citation type="submission" date="2012-04" db="EMBL/GenBank/DDBJ databases">
        <authorList>
            <person name="Genoscope - CEA"/>
        </authorList>
    </citation>
    <scope>NUCLEOTIDE SEQUENCE [LARGE SCALE GENOMIC DNA]</scope>
    <source>
        <strain evidence="1 2">9443</strain>
    </source>
</reference>